<sequence length="116" mass="13254">MCGAPFDGINLMMSFPSSPNALLWDFQLSCPNFNEEDTEEEAREVDIPYLVQATFYAMTVAYARALDILTEALSDELEEVLEHLRWYSFKLWLEANRDALLRANHRSFLQAGCSAP</sequence>
<dbReference type="AlphaFoldDB" id="A0A7C8ZJ86"/>
<proteinExistence type="predicted"/>
<dbReference type="EMBL" id="GISG01139026">
    <property type="protein sequence ID" value="MBA4644599.1"/>
    <property type="molecule type" value="Transcribed_RNA"/>
</dbReference>
<evidence type="ECO:0000313" key="1">
    <source>
        <dbReference type="EMBL" id="MBA4644599.1"/>
    </source>
</evidence>
<protein>
    <submittedName>
        <fullName evidence="1">Uncharacterized protein</fullName>
    </submittedName>
</protein>
<accession>A0A7C8ZJ86</accession>
<organism evidence="1">
    <name type="scientific">Opuntia streptacantha</name>
    <name type="common">Prickly pear cactus</name>
    <name type="synonym">Opuntia cardona</name>
    <dbReference type="NCBI Taxonomy" id="393608"/>
    <lineage>
        <taxon>Eukaryota</taxon>
        <taxon>Viridiplantae</taxon>
        <taxon>Streptophyta</taxon>
        <taxon>Embryophyta</taxon>
        <taxon>Tracheophyta</taxon>
        <taxon>Spermatophyta</taxon>
        <taxon>Magnoliopsida</taxon>
        <taxon>eudicotyledons</taxon>
        <taxon>Gunneridae</taxon>
        <taxon>Pentapetalae</taxon>
        <taxon>Caryophyllales</taxon>
        <taxon>Cactineae</taxon>
        <taxon>Cactaceae</taxon>
        <taxon>Opuntioideae</taxon>
        <taxon>Opuntia</taxon>
    </lineage>
</organism>
<reference evidence="1" key="2">
    <citation type="submission" date="2020-07" db="EMBL/GenBank/DDBJ databases">
        <authorList>
            <person name="Vera ALvarez R."/>
            <person name="Arias-Moreno D.M."/>
            <person name="Jimenez-Jacinto V."/>
            <person name="Jimenez-Bremont J.F."/>
            <person name="Swaminathan K."/>
            <person name="Moose S.P."/>
            <person name="Guerrero-Gonzalez M.L."/>
            <person name="Marino-Ramirez L."/>
            <person name="Landsman D."/>
            <person name="Rodriguez-Kessler M."/>
            <person name="Delgado-Sanchez P."/>
        </authorList>
    </citation>
    <scope>NUCLEOTIDE SEQUENCE</scope>
    <source>
        <tissue evidence="1">Cladode</tissue>
    </source>
</reference>
<reference evidence="1" key="1">
    <citation type="journal article" date="2013" name="J. Plant Res.">
        <title>Effect of fungi and light on seed germination of three Opuntia species from semiarid lands of central Mexico.</title>
        <authorList>
            <person name="Delgado-Sanchez P."/>
            <person name="Jimenez-Bremont J.F."/>
            <person name="Guerrero-Gonzalez Mde L."/>
            <person name="Flores J."/>
        </authorList>
    </citation>
    <scope>NUCLEOTIDE SEQUENCE</scope>
    <source>
        <tissue evidence="1">Cladode</tissue>
    </source>
</reference>
<name>A0A7C8ZJ86_OPUST</name>